<sequence>MWVTRAWIVVQCLGEPKTWYGVPGEAAEFFEDSMRKSAPELFEQSPDLLHQLTTIMNPNIFMSMGVPVVKTHQGAGEFVVTFPRAYHAGFNQGYNFAEAVNFCPADWLPIGRVCIDYYRKLQRQCVFSHEELICKIAADPDSLDFHLAAATHKDMLVMVDNEKKLRKRLLDMIYYQVSLTYPPIFSTNGNVACQPVQKKSRHTKLFKSHQQLCGLH</sequence>
<keyword evidence="5" id="KW-1185">Reference proteome</keyword>
<gene>
    <name evidence="4" type="ORF">OCTVUL_1B024901</name>
</gene>
<dbReference type="EMBL" id="OX597820">
    <property type="protein sequence ID" value="CAI9725080.1"/>
    <property type="molecule type" value="Genomic_DNA"/>
</dbReference>
<keyword evidence="2" id="KW-0408">Iron</keyword>
<feature type="domain" description="JmjC" evidence="3">
    <location>
        <begin position="1"/>
        <end position="119"/>
    </location>
</feature>
<dbReference type="PANTHER" id="PTHR10694">
    <property type="entry name" value="LYSINE-SPECIFIC DEMETHYLASE"/>
    <property type="match status" value="1"/>
</dbReference>
<dbReference type="Pfam" id="PF02373">
    <property type="entry name" value="JmjC"/>
    <property type="match status" value="1"/>
</dbReference>
<keyword evidence="1" id="KW-0479">Metal-binding</keyword>
<dbReference type="SMART" id="SM00558">
    <property type="entry name" value="JmjC"/>
    <property type="match status" value="1"/>
</dbReference>
<accession>A0AA36AZC1</accession>
<dbReference type="Gene3D" id="2.60.120.650">
    <property type="entry name" value="Cupin"/>
    <property type="match status" value="1"/>
</dbReference>
<dbReference type="GO" id="GO:0000785">
    <property type="term" value="C:chromatin"/>
    <property type="evidence" value="ECO:0007669"/>
    <property type="project" value="TreeGrafter"/>
</dbReference>
<evidence type="ECO:0000256" key="2">
    <source>
        <dbReference type="ARBA" id="ARBA00023004"/>
    </source>
</evidence>
<dbReference type="Proteomes" id="UP001162480">
    <property type="component" value="Chromosome 7"/>
</dbReference>
<evidence type="ECO:0000259" key="3">
    <source>
        <dbReference type="PROSITE" id="PS51184"/>
    </source>
</evidence>
<evidence type="ECO:0000313" key="5">
    <source>
        <dbReference type="Proteomes" id="UP001162480"/>
    </source>
</evidence>
<dbReference type="InterPro" id="IPR048615">
    <property type="entry name" value="KDM5_C-hel"/>
</dbReference>
<dbReference type="GO" id="GO:0005634">
    <property type="term" value="C:nucleus"/>
    <property type="evidence" value="ECO:0007669"/>
    <property type="project" value="TreeGrafter"/>
</dbReference>
<evidence type="ECO:0000313" key="4">
    <source>
        <dbReference type="EMBL" id="CAI9725080.1"/>
    </source>
</evidence>
<dbReference type="AlphaFoldDB" id="A0AA36AZC1"/>
<dbReference type="Pfam" id="PF21323">
    <property type="entry name" value="KDM5_C-hel"/>
    <property type="match status" value="1"/>
</dbReference>
<reference evidence="4" key="1">
    <citation type="submission" date="2023-08" db="EMBL/GenBank/DDBJ databases">
        <authorList>
            <person name="Alioto T."/>
            <person name="Alioto T."/>
            <person name="Gomez Garrido J."/>
        </authorList>
    </citation>
    <scope>NUCLEOTIDE SEQUENCE</scope>
</reference>
<dbReference type="GO" id="GO:0034647">
    <property type="term" value="F:histone H3K4me/H3K4me2/H3K4me3 demethylase activity"/>
    <property type="evidence" value="ECO:0007669"/>
    <property type="project" value="TreeGrafter"/>
</dbReference>
<dbReference type="PANTHER" id="PTHR10694:SF33">
    <property type="entry name" value="LYSINE-SPECIFIC DEMETHYLASE 5"/>
    <property type="match status" value="1"/>
</dbReference>
<dbReference type="GO" id="GO:0046872">
    <property type="term" value="F:metal ion binding"/>
    <property type="evidence" value="ECO:0007669"/>
    <property type="project" value="UniProtKB-KW"/>
</dbReference>
<protein>
    <recommendedName>
        <fullName evidence="3">JmjC domain-containing protein</fullName>
    </recommendedName>
</protein>
<proteinExistence type="predicted"/>
<organism evidence="4 5">
    <name type="scientific">Octopus vulgaris</name>
    <name type="common">Common octopus</name>
    <dbReference type="NCBI Taxonomy" id="6645"/>
    <lineage>
        <taxon>Eukaryota</taxon>
        <taxon>Metazoa</taxon>
        <taxon>Spiralia</taxon>
        <taxon>Lophotrochozoa</taxon>
        <taxon>Mollusca</taxon>
        <taxon>Cephalopoda</taxon>
        <taxon>Coleoidea</taxon>
        <taxon>Octopodiformes</taxon>
        <taxon>Octopoda</taxon>
        <taxon>Incirrata</taxon>
        <taxon>Octopodidae</taxon>
        <taxon>Octopus</taxon>
    </lineage>
</organism>
<evidence type="ECO:0000256" key="1">
    <source>
        <dbReference type="ARBA" id="ARBA00022723"/>
    </source>
</evidence>
<dbReference type="InterPro" id="IPR003347">
    <property type="entry name" value="JmjC_dom"/>
</dbReference>
<dbReference type="PROSITE" id="PS51184">
    <property type="entry name" value="JMJC"/>
    <property type="match status" value="1"/>
</dbReference>
<name>A0AA36AZC1_OCTVU</name>
<dbReference type="SUPFAM" id="SSF51197">
    <property type="entry name" value="Clavaminate synthase-like"/>
    <property type="match status" value="1"/>
</dbReference>
<dbReference type="GO" id="GO:0006355">
    <property type="term" value="P:regulation of DNA-templated transcription"/>
    <property type="evidence" value="ECO:0007669"/>
    <property type="project" value="TreeGrafter"/>
</dbReference>